<keyword evidence="7" id="KW-0597">Phosphoprotein</keyword>
<gene>
    <name evidence="21" type="ORF">PACLA_8A032947</name>
</gene>
<dbReference type="GO" id="GO:0005634">
    <property type="term" value="C:nucleus"/>
    <property type="evidence" value="ECO:0007669"/>
    <property type="project" value="UniProtKB-SubCell"/>
</dbReference>
<keyword evidence="10" id="KW-0943">RNA-mediated gene silencing</keyword>
<evidence type="ECO:0000256" key="10">
    <source>
        <dbReference type="ARBA" id="ARBA00023158"/>
    </source>
</evidence>
<dbReference type="Pfam" id="PF04065">
    <property type="entry name" value="Not3"/>
    <property type="match status" value="1"/>
</dbReference>
<evidence type="ECO:0000259" key="20">
    <source>
        <dbReference type="Pfam" id="PF04153"/>
    </source>
</evidence>
<accession>A0A7D9DNQ7</accession>
<comment type="subunit">
    <text evidence="15">Component of the CCR4-NOT complex; distinct complexes seem to exist that differ in the participation of probably mutually exclusive catalytic subunits. In the complex interacts directly with CNOT2. Interacts with TIP120B and NANOS2. Interacts with EBF1. Interacts in an RNA-independent manner with BICC1 (via KH domains).</text>
</comment>
<dbReference type="InterPro" id="IPR007282">
    <property type="entry name" value="NOT2/3/5_C"/>
</dbReference>
<keyword evidence="5 16" id="KW-0963">Cytoplasm</keyword>
<evidence type="ECO:0000256" key="7">
    <source>
        <dbReference type="ARBA" id="ARBA00022553"/>
    </source>
</evidence>
<dbReference type="GO" id="GO:2000036">
    <property type="term" value="P:regulation of stem cell population maintenance"/>
    <property type="evidence" value="ECO:0007669"/>
    <property type="project" value="UniProtKB-ARBA"/>
</dbReference>
<protein>
    <recommendedName>
        <fullName evidence="13">CCR4-NOT transcription complex subunit 3</fullName>
    </recommendedName>
    <alternativeName>
        <fullName evidence="14">CCR4-associated factor 3</fullName>
    </alternativeName>
</protein>
<dbReference type="GO" id="GO:0006417">
    <property type="term" value="P:regulation of translation"/>
    <property type="evidence" value="ECO:0007669"/>
    <property type="project" value="UniProtKB-KW"/>
</dbReference>
<reference evidence="21" key="1">
    <citation type="submission" date="2020-04" db="EMBL/GenBank/DDBJ databases">
        <authorList>
            <person name="Alioto T."/>
            <person name="Alioto T."/>
            <person name="Gomez Garrido J."/>
        </authorList>
    </citation>
    <scope>NUCLEOTIDE SEQUENCE</scope>
    <source>
        <strain evidence="21">A484AB</strain>
    </source>
</reference>
<keyword evidence="6 16" id="KW-0678">Repressor</keyword>
<keyword evidence="22" id="KW-1185">Reference proteome</keyword>
<dbReference type="Gene3D" id="2.30.30.1020">
    <property type="entry name" value="CCR4-NOT complex subunit 2/3/5, C-terminal domain"/>
    <property type="match status" value="1"/>
</dbReference>
<evidence type="ECO:0000313" key="21">
    <source>
        <dbReference type="EMBL" id="CAB3990434.1"/>
    </source>
</evidence>
<dbReference type="GO" id="GO:0031047">
    <property type="term" value="P:regulatory ncRNA-mediated gene silencing"/>
    <property type="evidence" value="ECO:0007669"/>
    <property type="project" value="UniProtKB-KW"/>
</dbReference>
<dbReference type="Proteomes" id="UP001152795">
    <property type="component" value="Unassembled WGS sequence"/>
</dbReference>
<feature type="domain" description="CCR4-Not complex component Not N-terminal" evidence="19">
    <location>
        <begin position="4"/>
        <end position="229"/>
    </location>
</feature>
<dbReference type="AlphaFoldDB" id="A0A7D9DNQ7"/>
<evidence type="ECO:0000256" key="1">
    <source>
        <dbReference type="ARBA" id="ARBA00004123"/>
    </source>
</evidence>
<evidence type="ECO:0000256" key="6">
    <source>
        <dbReference type="ARBA" id="ARBA00022491"/>
    </source>
</evidence>
<feature type="region of interest" description="Disordered" evidence="18">
    <location>
        <begin position="392"/>
        <end position="421"/>
    </location>
</feature>
<keyword evidence="17" id="KW-0175">Coiled coil</keyword>
<dbReference type="Pfam" id="PF04153">
    <property type="entry name" value="NOT2_3_5_C"/>
    <property type="match status" value="1"/>
</dbReference>
<evidence type="ECO:0000256" key="16">
    <source>
        <dbReference type="PIRNR" id="PIRNR005290"/>
    </source>
</evidence>
<feature type="compositionally biased region" description="Polar residues" evidence="18">
    <location>
        <begin position="465"/>
        <end position="477"/>
    </location>
</feature>
<feature type="region of interest" description="Disordered" evidence="18">
    <location>
        <begin position="435"/>
        <end position="488"/>
    </location>
</feature>
<organism evidence="21 22">
    <name type="scientific">Paramuricea clavata</name>
    <name type="common">Red gorgonian</name>
    <name type="synonym">Violescent sea-whip</name>
    <dbReference type="NCBI Taxonomy" id="317549"/>
    <lineage>
        <taxon>Eukaryota</taxon>
        <taxon>Metazoa</taxon>
        <taxon>Cnidaria</taxon>
        <taxon>Anthozoa</taxon>
        <taxon>Octocorallia</taxon>
        <taxon>Malacalcyonacea</taxon>
        <taxon>Plexauridae</taxon>
        <taxon>Paramuricea</taxon>
    </lineage>
</organism>
<feature type="region of interest" description="Disordered" evidence="18">
    <location>
        <begin position="261"/>
        <end position="339"/>
    </location>
</feature>
<keyword evidence="12 16" id="KW-0539">Nucleus</keyword>
<feature type="domain" description="NOT2/NOT3/NOT5 C-terminal" evidence="20">
    <location>
        <begin position="643"/>
        <end position="767"/>
    </location>
</feature>
<evidence type="ECO:0000256" key="13">
    <source>
        <dbReference type="ARBA" id="ARBA00071433"/>
    </source>
</evidence>
<dbReference type="GO" id="GO:0030015">
    <property type="term" value="C:CCR4-NOT core complex"/>
    <property type="evidence" value="ECO:0007669"/>
    <property type="project" value="UniProtKB-UniRule"/>
</dbReference>
<dbReference type="GO" id="GO:0000932">
    <property type="term" value="C:P-body"/>
    <property type="evidence" value="ECO:0007669"/>
    <property type="project" value="UniProtKB-SubCell"/>
</dbReference>
<evidence type="ECO:0000256" key="17">
    <source>
        <dbReference type="SAM" id="Coils"/>
    </source>
</evidence>
<feature type="compositionally biased region" description="Low complexity" evidence="18">
    <location>
        <begin position="435"/>
        <end position="449"/>
    </location>
</feature>
<evidence type="ECO:0000259" key="19">
    <source>
        <dbReference type="Pfam" id="PF04065"/>
    </source>
</evidence>
<evidence type="ECO:0000256" key="4">
    <source>
        <dbReference type="ARBA" id="ARBA00022473"/>
    </source>
</evidence>
<sequence>MADKRKLQAEIDRCLKKITEGVETFEDIWQKVHNAANANQKEKYEADLKKEIKKLQRLRDQIKTWIASNDIKDKQVLVDKRKLIEKQMERFKVVERETKTKAYSKEGLGLATKIDPATREKEEFRAWLTESIDSLNVQVDQFESELEALNSAPKKRKADKERLERIEELNRLIGQHKYHVKQLERILRMLDNSTISPPDMKNLQEDMEYYIDNSMNPDFEENEYMYNDILPDDSDLDPVNNLASSPTDNDEEFTFLKENIVNSIPPNSPTTLTNNHSNKNATQNSPRKNSKGSSAAPTVNNIGNGSPVAKVPTTPKINTANGGNGTNRGPLSLPSKPVNSTPIVNSSDHTTNEVIPPVTPPPISGYAGVVGGNNHNPTTPTSLTPNDVTAKITTPNKRPPPVVIPHNSNSEHTETENSPPRVNSLITSLSALSMPSVTSSPTTMVNSLPQPSPPAVFPQPSLPAVSSQPPLEPTNSDLPPISSPSHHTSTSAIITNAFTAAALSLSTSSTVISSTAGPSSTLFGQINVSNSLVDTPASHGPLIMSAQPHNEVSNSLTTLKTMAAQAVATAGVENTSNLPKQFGNLSNRVLFENAVSTAVQERRLEPETHTAHLQPLLGVAPLGPVPLNKEKVYQLALVEPAFHHLPFPSDSERVRPYLPRTPYPTASHHHHQMPPHLDSIDFFQRLSTETLFFIFYYQEGTRAQYLAAKALKKQSWRFHTKYMMWFQRHEEPKAITDEYEQGTYIYFDYEKWMQRKKDGFTFEYRYLEDKDLP</sequence>
<evidence type="ECO:0000256" key="5">
    <source>
        <dbReference type="ARBA" id="ARBA00022490"/>
    </source>
</evidence>
<dbReference type="EMBL" id="CACRXK020001657">
    <property type="protein sequence ID" value="CAB3990434.1"/>
    <property type="molecule type" value="Genomic_DNA"/>
</dbReference>
<dbReference type="PANTHER" id="PTHR23326">
    <property type="entry name" value="CCR4 NOT-RELATED"/>
    <property type="match status" value="1"/>
</dbReference>
<keyword evidence="4" id="KW-0217">Developmental protein</keyword>
<evidence type="ECO:0000256" key="8">
    <source>
        <dbReference type="ARBA" id="ARBA00022845"/>
    </source>
</evidence>
<dbReference type="OrthoDB" id="293823at2759"/>
<feature type="coiled-coil region" evidence="17">
    <location>
        <begin position="38"/>
        <end position="68"/>
    </location>
</feature>
<keyword evidence="11 16" id="KW-0804">Transcription</keyword>
<evidence type="ECO:0000256" key="15">
    <source>
        <dbReference type="ARBA" id="ARBA00093549"/>
    </source>
</evidence>
<dbReference type="InterPro" id="IPR007207">
    <property type="entry name" value="Not_N"/>
</dbReference>
<evidence type="ECO:0000256" key="18">
    <source>
        <dbReference type="SAM" id="MobiDB-lite"/>
    </source>
</evidence>
<name>A0A7D9DNQ7_PARCT</name>
<dbReference type="FunFam" id="2.30.30.1020:FF:000002">
    <property type="entry name" value="CCR4-NOT transcription complex subunit 3"/>
    <property type="match status" value="1"/>
</dbReference>
<evidence type="ECO:0000256" key="9">
    <source>
        <dbReference type="ARBA" id="ARBA00023015"/>
    </source>
</evidence>
<dbReference type="GO" id="GO:0006355">
    <property type="term" value="P:regulation of DNA-templated transcription"/>
    <property type="evidence" value="ECO:0007669"/>
    <property type="project" value="InterPro"/>
</dbReference>
<proteinExistence type="inferred from homology"/>
<dbReference type="PIRSF" id="PIRSF005290">
    <property type="entry name" value="NOT_su_3_5"/>
    <property type="match status" value="1"/>
</dbReference>
<comment type="caution">
    <text evidence="21">The sequence shown here is derived from an EMBL/GenBank/DDBJ whole genome shotgun (WGS) entry which is preliminary data.</text>
</comment>
<dbReference type="InterPro" id="IPR038635">
    <property type="entry name" value="CCR4-NOT_su2/3/5_C_sf"/>
</dbReference>
<keyword evidence="8" id="KW-0810">Translation regulation</keyword>
<dbReference type="InterPro" id="IPR040168">
    <property type="entry name" value="Not2/3/5"/>
</dbReference>
<evidence type="ECO:0000313" key="22">
    <source>
        <dbReference type="Proteomes" id="UP001152795"/>
    </source>
</evidence>
<dbReference type="InterPro" id="IPR012270">
    <property type="entry name" value="CCR4-NOT_su3/5"/>
</dbReference>
<evidence type="ECO:0000256" key="14">
    <source>
        <dbReference type="ARBA" id="ARBA00083548"/>
    </source>
</evidence>
<evidence type="ECO:0000256" key="2">
    <source>
        <dbReference type="ARBA" id="ARBA00004201"/>
    </source>
</evidence>
<evidence type="ECO:0000256" key="11">
    <source>
        <dbReference type="ARBA" id="ARBA00023163"/>
    </source>
</evidence>
<comment type="subcellular location">
    <subcellularLocation>
        <location evidence="2">Cytoplasm</location>
        <location evidence="2">P-body</location>
    </subcellularLocation>
    <subcellularLocation>
        <location evidence="1 16">Nucleus</location>
    </subcellularLocation>
</comment>
<comment type="similarity">
    <text evidence="3 16">Belongs to the CNOT2/3/5 family.</text>
</comment>
<feature type="compositionally biased region" description="Low complexity" evidence="18">
    <location>
        <begin position="479"/>
        <end position="488"/>
    </location>
</feature>
<evidence type="ECO:0000256" key="12">
    <source>
        <dbReference type="ARBA" id="ARBA00023242"/>
    </source>
</evidence>
<feature type="compositionally biased region" description="Polar residues" evidence="18">
    <location>
        <begin position="261"/>
        <end position="304"/>
    </location>
</feature>
<feature type="compositionally biased region" description="Pro residues" evidence="18">
    <location>
        <begin position="450"/>
        <end position="461"/>
    </location>
</feature>
<evidence type="ECO:0000256" key="3">
    <source>
        <dbReference type="ARBA" id="ARBA00007682"/>
    </source>
</evidence>
<dbReference type="GO" id="GO:0005829">
    <property type="term" value="C:cytosol"/>
    <property type="evidence" value="ECO:0007669"/>
    <property type="project" value="UniProtKB-ARBA"/>
</dbReference>
<keyword evidence="9 16" id="KW-0805">Transcription regulation</keyword>